<gene>
    <name evidence="2" type="ORF">BJP37_17550</name>
</gene>
<dbReference type="Pfam" id="PF13470">
    <property type="entry name" value="PIN_3"/>
    <property type="match status" value="1"/>
</dbReference>
<dbReference type="NCBIfam" id="TIGR00305">
    <property type="entry name" value="putative toxin-antitoxin system toxin component, PIN family"/>
    <property type="match status" value="1"/>
</dbReference>
<dbReference type="SUPFAM" id="SSF88723">
    <property type="entry name" value="PIN domain-like"/>
    <property type="match status" value="1"/>
</dbReference>
<accession>A0A1U7N3M7</accession>
<dbReference type="Proteomes" id="UP000186657">
    <property type="component" value="Unassembled WGS sequence"/>
</dbReference>
<dbReference type="PANTHER" id="PTHR34610:SF3">
    <property type="entry name" value="SSL7007 PROTEIN"/>
    <property type="match status" value="1"/>
</dbReference>
<evidence type="ECO:0000313" key="3">
    <source>
        <dbReference type="Proteomes" id="UP000186657"/>
    </source>
</evidence>
<dbReference type="AlphaFoldDB" id="A0A1U7N3M7"/>
<organism evidence="2 3">
    <name type="scientific">Moorena bouillonii PNG</name>
    <dbReference type="NCBI Taxonomy" id="568701"/>
    <lineage>
        <taxon>Bacteria</taxon>
        <taxon>Bacillati</taxon>
        <taxon>Cyanobacteriota</taxon>
        <taxon>Cyanophyceae</taxon>
        <taxon>Coleofasciculales</taxon>
        <taxon>Coleofasciculaceae</taxon>
        <taxon>Moorena</taxon>
    </lineage>
</organism>
<evidence type="ECO:0000259" key="1">
    <source>
        <dbReference type="Pfam" id="PF13470"/>
    </source>
</evidence>
<dbReference type="InterPro" id="IPR002850">
    <property type="entry name" value="PIN_toxin-like"/>
</dbReference>
<name>A0A1U7N3M7_9CYAN</name>
<evidence type="ECO:0000313" key="2">
    <source>
        <dbReference type="EMBL" id="OLT60549.1"/>
    </source>
</evidence>
<dbReference type="RefSeq" id="WP_075900876.1">
    <property type="nucleotide sequence ID" value="NZ_MKZS01000001.1"/>
</dbReference>
<dbReference type="EMBL" id="MKZS01000001">
    <property type="protein sequence ID" value="OLT60549.1"/>
    <property type="molecule type" value="Genomic_DNA"/>
</dbReference>
<protein>
    <submittedName>
        <fullName evidence="2">Putative toxin-antitoxin system toxin component, PIN family</fullName>
    </submittedName>
</protein>
<feature type="domain" description="PIN" evidence="1">
    <location>
        <begin position="3"/>
        <end position="113"/>
    </location>
</feature>
<reference evidence="2 3" key="1">
    <citation type="submission" date="2016-10" db="EMBL/GenBank/DDBJ databases">
        <title>Comparative genomics uncovers the prolific and rare metabolic potential of the cyanobacterial genus Moorea.</title>
        <authorList>
            <person name="Leao T."/>
            <person name="Castelao G."/>
            <person name="Korobeynikov A."/>
            <person name="Monroe E.A."/>
            <person name="Podell S."/>
            <person name="Glukhov E."/>
            <person name="Allen E."/>
            <person name="Gerwick W.H."/>
            <person name="Gerwick L."/>
        </authorList>
    </citation>
    <scope>NUCLEOTIDE SEQUENCE [LARGE SCALE GENOMIC DNA]</scope>
    <source>
        <strain evidence="2 3">PNG5-198</strain>
    </source>
</reference>
<keyword evidence="3" id="KW-1185">Reference proteome</keyword>
<dbReference type="InterPro" id="IPR002716">
    <property type="entry name" value="PIN_dom"/>
</dbReference>
<dbReference type="PANTHER" id="PTHR34610">
    <property type="entry name" value="SSL7007 PROTEIN"/>
    <property type="match status" value="1"/>
</dbReference>
<proteinExistence type="predicted"/>
<comment type="caution">
    <text evidence="2">The sequence shown here is derived from an EMBL/GenBank/DDBJ whole genome shotgun (WGS) entry which is preliminary data.</text>
</comment>
<sequence>MLKVVIDTSVFIAAMLSPRSNSSPRQIFRLWREGCFSLVVAPQLLHELVTRLIRRGVSSADIEDLLVDIRAIALHIPGAYEATRLDEIDPDDNKFLAAAYEAKADYLVSVDNHLLSLKYYHGTQILTPALFIRILLGMR</sequence>
<dbReference type="InterPro" id="IPR029060">
    <property type="entry name" value="PIN-like_dom_sf"/>
</dbReference>